<reference evidence="10" key="1">
    <citation type="submission" date="2019-11" db="UniProtKB">
        <authorList>
            <consortium name="WormBaseParasite"/>
        </authorList>
    </citation>
    <scope>IDENTIFICATION</scope>
</reference>
<comment type="subcellular location">
    <subcellularLocation>
        <location evidence="1">Mitochondrion</location>
    </subcellularLocation>
</comment>
<dbReference type="Pfam" id="PF18699">
    <property type="entry name" value="MRPL52"/>
    <property type="match status" value="1"/>
</dbReference>
<protein>
    <recommendedName>
        <fullName evidence="7">Large ribosomal subunit protein mL52</fullName>
    </recommendedName>
    <alternativeName>
        <fullName evidence="8">39S ribosomal protein L52, mitochondrial</fullName>
    </alternativeName>
</protein>
<evidence type="ECO:0000256" key="5">
    <source>
        <dbReference type="ARBA" id="ARBA00023128"/>
    </source>
</evidence>
<evidence type="ECO:0000256" key="3">
    <source>
        <dbReference type="ARBA" id="ARBA00022946"/>
    </source>
</evidence>
<dbReference type="GO" id="GO:0032543">
    <property type="term" value="P:mitochondrial translation"/>
    <property type="evidence" value="ECO:0007669"/>
    <property type="project" value="InterPro"/>
</dbReference>
<organism evidence="10">
    <name type="scientific">Mesocestoides corti</name>
    <name type="common">Flatworm</name>
    <dbReference type="NCBI Taxonomy" id="53468"/>
    <lineage>
        <taxon>Eukaryota</taxon>
        <taxon>Metazoa</taxon>
        <taxon>Spiralia</taxon>
        <taxon>Lophotrochozoa</taxon>
        <taxon>Platyhelminthes</taxon>
        <taxon>Cestoda</taxon>
        <taxon>Eucestoda</taxon>
        <taxon>Cyclophyllidea</taxon>
        <taxon>Mesocestoididae</taxon>
        <taxon>Mesocestoides</taxon>
    </lineage>
</organism>
<keyword evidence="6" id="KW-0687">Ribonucleoprotein</keyword>
<evidence type="ECO:0000256" key="6">
    <source>
        <dbReference type="ARBA" id="ARBA00023274"/>
    </source>
</evidence>
<dbReference type="GO" id="GO:0005762">
    <property type="term" value="C:mitochondrial large ribosomal subunit"/>
    <property type="evidence" value="ECO:0007669"/>
    <property type="project" value="InterPro"/>
</dbReference>
<dbReference type="AlphaFoldDB" id="A0A5K3F492"/>
<name>A0A5K3F492_MESCO</name>
<dbReference type="GO" id="GO:0003735">
    <property type="term" value="F:structural constituent of ribosome"/>
    <property type="evidence" value="ECO:0007669"/>
    <property type="project" value="InterPro"/>
</dbReference>
<evidence type="ECO:0000256" key="4">
    <source>
        <dbReference type="ARBA" id="ARBA00022980"/>
    </source>
</evidence>
<proteinExistence type="inferred from homology"/>
<evidence type="ECO:0000256" key="8">
    <source>
        <dbReference type="ARBA" id="ARBA00035425"/>
    </source>
</evidence>
<keyword evidence="3" id="KW-0809">Transit peptide</keyword>
<dbReference type="WBParaSite" id="MCU_004727-RA">
    <property type="protein sequence ID" value="MCU_004727-RA"/>
    <property type="gene ID" value="MCU_004727"/>
</dbReference>
<accession>A0A5K3F492</accession>
<evidence type="ECO:0000256" key="1">
    <source>
        <dbReference type="ARBA" id="ARBA00004173"/>
    </source>
</evidence>
<evidence type="ECO:0000256" key="7">
    <source>
        <dbReference type="ARBA" id="ARBA00035181"/>
    </source>
</evidence>
<evidence type="ECO:0000256" key="9">
    <source>
        <dbReference type="SAM" id="Coils"/>
    </source>
</evidence>
<dbReference type="InterPro" id="IPR034596">
    <property type="entry name" value="Ribosomal_mL52"/>
</dbReference>
<evidence type="ECO:0000313" key="10">
    <source>
        <dbReference type="WBParaSite" id="MCU_004727-RA"/>
    </source>
</evidence>
<sequence>MISLISTIKSIYSNTPILTVRRFVGGIFRVKRGLPASNNEWGPLTDLPDYSFLDGRIPKITSVGQKRRIIDQYMTTKQIVCLSAELHESNKKLKEQKMAAIEAEKALAEKLLKRKGSRKLDC</sequence>
<feature type="coiled-coil region" evidence="9">
    <location>
        <begin position="84"/>
        <end position="111"/>
    </location>
</feature>
<keyword evidence="5" id="KW-0496">Mitochondrion</keyword>
<evidence type="ECO:0000256" key="2">
    <source>
        <dbReference type="ARBA" id="ARBA00007232"/>
    </source>
</evidence>
<comment type="similarity">
    <text evidence="2">Belongs to the mitochondrion-specific ribosomal protein mL52 family.</text>
</comment>
<dbReference type="PANTHER" id="PTHR34090">
    <property type="entry name" value="39S RIBOSOMAL PROTEIN L52, MITOCHONDRIAL"/>
    <property type="match status" value="1"/>
</dbReference>
<keyword evidence="9" id="KW-0175">Coiled coil</keyword>
<keyword evidence="4" id="KW-0689">Ribosomal protein</keyword>
<dbReference type="PANTHER" id="PTHR34090:SF1">
    <property type="entry name" value="LARGE RIBOSOMAL SUBUNIT PROTEIN ML52"/>
    <property type="match status" value="1"/>
</dbReference>